<accession>A0A9W8BGG8</accession>
<protein>
    <recommendedName>
        <fullName evidence="3">Methyltransferase type 11 domain-containing protein</fullName>
    </recommendedName>
</protein>
<dbReference type="SUPFAM" id="SSF53335">
    <property type="entry name" value="S-adenosyl-L-methionine-dependent methyltransferases"/>
    <property type="match status" value="1"/>
</dbReference>
<dbReference type="AlphaFoldDB" id="A0A9W8BGG8"/>
<dbReference type="EMBL" id="JANBQF010000019">
    <property type="protein sequence ID" value="KAJ2007740.1"/>
    <property type="molecule type" value="Genomic_DNA"/>
</dbReference>
<evidence type="ECO:0000313" key="2">
    <source>
        <dbReference type="Proteomes" id="UP001150907"/>
    </source>
</evidence>
<organism evidence="1 2">
    <name type="scientific">Coemansia thaxteri</name>
    <dbReference type="NCBI Taxonomy" id="2663907"/>
    <lineage>
        <taxon>Eukaryota</taxon>
        <taxon>Fungi</taxon>
        <taxon>Fungi incertae sedis</taxon>
        <taxon>Zoopagomycota</taxon>
        <taxon>Kickxellomycotina</taxon>
        <taxon>Kickxellomycetes</taxon>
        <taxon>Kickxellales</taxon>
        <taxon>Kickxellaceae</taxon>
        <taxon>Coemansia</taxon>
    </lineage>
</organism>
<dbReference type="InterPro" id="IPR029063">
    <property type="entry name" value="SAM-dependent_MTases_sf"/>
</dbReference>
<reference evidence="1" key="1">
    <citation type="submission" date="2022-07" db="EMBL/GenBank/DDBJ databases">
        <title>Phylogenomic reconstructions and comparative analyses of Kickxellomycotina fungi.</title>
        <authorList>
            <person name="Reynolds N.K."/>
            <person name="Stajich J.E."/>
            <person name="Barry K."/>
            <person name="Grigoriev I.V."/>
            <person name="Crous P."/>
            <person name="Smith M.E."/>
        </authorList>
    </citation>
    <scope>NUCLEOTIDE SEQUENCE</scope>
    <source>
        <strain evidence="1">IMI 214461</strain>
    </source>
</reference>
<evidence type="ECO:0000313" key="1">
    <source>
        <dbReference type="EMBL" id="KAJ2007740.1"/>
    </source>
</evidence>
<dbReference type="PANTHER" id="PTHR45036:SF1">
    <property type="entry name" value="METHYLTRANSFERASE LIKE 7A"/>
    <property type="match status" value="1"/>
</dbReference>
<dbReference type="Pfam" id="PF13489">
    <property type="entry name" value="Methyltransf_23"/>
    <property type="match status" value="1"/>
</dbReference>
<dbReference type="PANTHER" id="PTHR45036">
    <property type="entry name" value="METHYLTRANSFERASE LIKE 7B"/>
    <property type="match status" value="1"/>
</dbReference>
<evidence type="ECO:0008006" key="3">
    <source>
        <dbReference type="Google" id="ProtNLM"/>
    </source>
</evidence>
<dbReference type="Gene3D" id="3.40.50.150">
    <property type="entry name" value="Vaccinia Virus protein VP39"/>
    <property type="match status" value="1"/>
</dbReference>
<proteinExistence type="predicted"/>
<comment type="caution">
    <text evidence="1">The sequence shown here is derived from an EMBL/GenBank/DDBJ whole genome shotgun (WGS) entry which is preliminary data.</text>
</comment>
<gene>
    <name evidence="1" type="ORF">H4R26_000621</name>
</gene>
<dbReference type="OrthoDB" id="10254945at2759"/>
<name>A0A9W8BGG8_9FUNG</name>
<dbReference type="InterPro" id="IPR052356">
    <property type="entry name" value="Thiol_S-MT"/>
</dbReference>
<dbReference type="Proteomes" id="UP001150907">
    <property type="component" value="Unassembled WGS sequence"/>
</dbReference>
<keyword evidence="2" id="KW-1185">Reference proteome</keyword>
<sequence>MAVYDWMFSTMWIIESTRNDNKVDVYRKTIWHEISGNVLELGPGFAGSLKFLAHATTSDGSFYVDPDVIQSYTALEPNPFMYPRLQNNAEVNGFAVDYDRLSCVGCNVQDTDLPKAGLVPFKIVRGTLDDPENIPKAILEQAPFDSILTSFSLCTVRHPETALKNIQQLLKPGGSFYFIEHVRQPARDDPTVVEDNGVNVELWGRIQDWITPVWKLIGHGCHVNRKSGLTVASIGGWKTVDYKSVRPVIDLQSRIMPLSFGKAIKAND</sequence>